<dbReference type="EC" id="1.1.1.100" evidence="3"/>
<evidence type="ECO:0000313" key="3">
    <source>
        <dbReference type="EMBL" id="SJM46746.1"/>
    </source>
</evidence>
<name>A0A1R4ET40_9MICO</name>
<dbReference type="RefSeq" id="WP_086990142.1">
    <property type="nucleotide sequence ID" value="NZ_FUHU01000003.1"/>
</dbReference>
<dbReference type="Pfam" id="PF13561">
    <property type="entry name" value="adh_short_C2"/>
    <property type="match status" value="1"/>
</dbReference>
<dbReference type="NCBIfam" id="NF009389">
    <property type="entry name" value="PRK12748.1"/>
    <property type="match status" value="1"/>
</dbReference>
<accession>A0A1R4ET40</accession>
<dbReference type="GO" id="GO:0004316">
    <property type="term" value="F:3-oxoacyl-[acyl-carrier-protein] reductase (NADPH) activity"/>
    <property type="evidence" value="ECO:0007669"/>
    <property type="project" value="UniProtKB-EC"/>
</dbReference>
<dbReference type="PRINTS" id="PR00081">
    <property type="entry name" value="GDHRDH"/>
</dbReference>
<evidence type="ECO:0000313" key="4">
    <source>
        <dbReference type="Proteomes" id="UP000195787"/>
    </source>
</evidence>
<protein>
    <submittedName>
        <fullName evidence="3">3-oxoacyl-[acyl-carrier protein] reductase</fullName>
        <ecNumber evidence="3">1.1.1.100</ecNumber>
    </submittedName>
</protein>
<dbReference type="GeneID" id="303171730"/>
<dbReference type="AlphaFoldDB" id="A0A1R4ET40"/>
<dbReference type="InterPro" id="IPR002347">
    <property type="entry name" value="SDR_fam"/>
</dbReference>
<sequence length="269" mass="28462">MTTSNEPISRDLYPLAGRTVVVTGVSRRAGIGHAIAARAAAFGANLVCQHFSPHDAEQAWGADSIEDVMTSVRDHLHPGGRLVDIEADFTDPAAPTTVIATAIEEFGRIDGLVCNQAASGSDGTLDAISSEYLDRHWAVNARASMLLAQAFARQADGGSIVFMTSGQGEGPMPDEVAYATSKAALAGITPTLAAGLADRRIRVNTVNPGPIPTGWMSRDLESALLERSPFGRLAEPDDPARLITWLLTDEASWITGQVISSEGGFRRHS</sequence>
<evidence type="ECO:0000256" key="2">
    <source>
        <dbReference type="ARBA" id="ARBA00023002"/>
    </source>
</evidence>
<dbReference type="EMBL" id="FUHU01000003">
    <property type="protein sequence ID" value="SJM46746.1"/>
    <property type="molecule type" value="Genomic_DNA"/>
</dbReference>
<keyword evidence="4" id="KW-1185">Reference proteome</keyword>
<evidence type="ECO:0000256" key="1">
    <source>
        <dbReference type="ARBA" id="ARBA00006484"/>
    </source>
</evidence>
<dbReference type="PROSITE" id="PS00061">
    <property type="entry name" value="ADH_SHORT"/>
    <property type="match status" value="1"/>
</dbReference>
<dbReference type="PANTHER" id="PTHR48107">
    <property type="entry name" value="NADPH-DEPENDENT ALDEHYDE REDUCTASE-LIKE PROTEIN, CHLOROPLASTIC-RELATED"/>
    <property type="match status" value="1"/>
</dbReference>
<dbReference type="Proteomes" id="UP000195787">
    <property type="component" value="Unassembled WGS sequence"/>
</dbReference>
<dbReference type="CDD" id="cd05233">
    <property type="entry name" value="SDR_c"/>
    <property type="match status" value="1"/>
</dbReference>
<reference evidence="3 4" key="1">
    <citation type="submission" date="2017-02" db="EMBL/GenBank/DDBJ databases">
        <authorList>
            <person name="Peterson S.W."/>
        </authorList>
    </citation>
    <scope>NUCLEOTIDE SEQUENCE [LARGE SCALE GENOMIC DNA]</scope>
    <source>
        <strain evidence="3 4">LMG 22410</strain>
    </source>
</reference>
<gene>
    <name evidence="3" type="ORF">CZ674_00715</name>
</gene>
<proteinExistence type="inferred from homology"/>
<comment type="similarity">
    <text evidence="1">Belongs to the short-chain dehydrogenases/reductases (SDR) family.</text>
</comment>
<keyword evidence="2 3" id="KW-0560">Oxidoreductase</keyword>
<organism evidence="3 4">
    <name type="scientific">Agrococcus casei LMG 22410</name>
    <dbReference type="NCBI Taxonomy" id="1255656"/>
    <lineage>
        <taxon>Bacteria</taxon>
        <taxon>Bacillati</taxon>
        <taxon>Actinomycetota</taxon>
        <taxon>Actinomycetes</taxon>
        <taxon>Micrococcales</taxon>
        <taxon>Microbacteriaceae</taxon>
        <taxon>Agrococcus</taxon>
    </lineage>
</organism>
<dbReference type="SUPFAM" id="SSF51735">
    <property type="entry name" value="NAD(P)-binding Rossmann-fold domains"/>
    <property type="match status" value="1"/>
</dbReference>
<dbReference type="InterPro" id="IPR020904">
    <property type="entry name" value="Sc_DH/Rdtase_CS"/>
</dbReference>
<dbReference type="Gene3D" id="3.40.50.720">
    <property type="entry name" value="NAD(P)-binding Rossmann-like Domain"/>
    <property type="match status" value="1"/>
</dbReference>
<dbReference type="PANTHER" id="PTHR48107:SF7">
    <property type="entry name" value="RE15974P"/>
    <property type="match status" value="1"/>
</dbReference>
<dbReference type="OrthoDB" id="9803333at2"/>
<dbReference type="InterPro" id="IPR036291">
    <property type="entry name" value="NAD(P)-bd_dom_sf"/>
</dbReference>